<comment type="caution">
    <text evidence="2">The sequence shown here is derived from an EMBL/GenBank/DDBJ whole genome shotgun (WGS) entry which is preliminary data.</text>
</comment>
<protein>
    <recommendedName>
        <fullName evidence="1">PhnB-like domain-containing protein</fullName>
    </recommendedName>
</protein>
<dbReference type="InterPro" id="IPR029068">
    <property type="entry name" value="Glyas_Bleomycin-R_OHBP_Dase"/>
</dbReference>
<evidence type="ECO:0000313" key="2">
    <source>
        <dbReference type="EMBL" id="OHA21008.1"/>
    </source>
</evidence>
<reference evidence="2 3" key="1">
    <citation type="journal article" date="2016" name="Nat. Commun.">
        <title>Thousands of microbial genomes shed light on interconnected biogeochemical processes in an aquifer system.</title>
        <authorList>
            <person name="Anantharaman K."/>
            <person name="Brown C.T."/>
            <person name="Hug L.A."/>
            <person name="Sharon I."/>
            <person name="Castelle C.J."/>
            <person name="Probst A.J."/>
            <person name="Thomas B.C."/>
            <person name="Singh A."/>
            <person name="Wilkins M.J."/>
            <person name="Karaoz U."/>
            <person name="Brodie E.L."/>
            <person name="Williams K.H."/>
            <person name="Hubbard S.S."/>
            <person name="Banfield J.F."/>
        </authorList>
    </citation>
    <scope>NUCLEOTIDE SEQUENCE [LARGE SCALE GENOMIC DNA]</scope>
</reference>
<feature type="domain" description="PhnB-like" evidence="1">
    <location>
        <begin position="5"/>
        <end position="130"/>
    </location>
</feature>
<dbReference type="EMBL" id="MHRI01000017">
    <property type="protein sequence ID" value="OHA21008.1"/>
    <property type="molecule type" value="Genomic_DNA"/>
</dbReference>
<dbReference type="PANTHER" id="PTHR33990">
    <property type="entry name" value="PROTEIN YJDN-RELATED"/>
    <property type="match status" value="1"/>
</dbReference>
<dbReference type="Proteomes" id="UP000178121">
    <property type="component" value="Unassembled WGS sequence"/>
</dbReference>
<dbReference type="SUPFAM" id="SSF54593">
    <property type="entry name" value="Glyoxalase/Bleomycin resistance protein/Dihydroxybiphenyl dioxygenase"/>
    <property type="match status" value="1"/>
</dbReference>
<organism evidence="2 3">
    <name type="scientific">Candidatus Taylorbacteria bacterium RIFCSPHIGHO2_01_FULL_51_15</name>
    <dbReference type="NCBI Taxonomy" id="1802304"/>
    <lineage>
        <taxon>Bacteria</taxon>
        <taxon>Candidatus Tayloriibacteriota</taxon>
    </lineage>
</organism>
<gene>
    <name evidence="2" type="ORF">A2849_01725</name>
</gene>
<dbReference type="AlphaFoldDB" id="A0A1G2MAW3"/>
<dbReference type="Pfam" id="PF06983">
    <property type="entry name" value="3-dmu-9_3-mt"/>
    <property type="match status" value="1"/>
</dbReference>
<dbReference type="Gene3D" id="3.10.180.10">
    <property type="entry name" value="2,3-Dihydroxybiphenyl 1,2-Dioxygenase, domain 1"/>
    <property type="match status" value="1"/>
</dbReference>
<name>A0A1G2MAW3_9BACT</name>
<proteinExistence type="predicted"/>
<dbReference type="PANTHER" id="PTHR33990:SF1">
    <property type="entry name" value="PROTEIN YJDN"/>
    <property type="match status" value="1"/>
</dbReference>
<sequence>MTTLNPFLRFNDGKCREAMEFYRGIFEGKVEYMTLGESPMGKDSPKEQHGLIMHSELSSGKIVFFGSDMFRDRAVVGDNVGMALNCESGKELNAHFEKLSEGGEVFMKPEKQYWGGIFGMVTDKYGVEWMLNFQLEPIKK</sequence>
<dbReference type="InterPro" id="IPR028973">
    <property type="entry name" value="PhnB-like"/>
</dbReference>
<dbReference type="CDD" id="cd06588">
    <property type="entry name" value="PhnB_like"/>
    <property type="match status" value="1"/>
</dbReference>
<evidence type="ECO:0000313" key="3">
    <source>
        <dbReference type="Proteomes" id="UP000178121"/>
    </source>
</evidence>
<accession>A0A1G2MAW3</accession>
<evidence type="ECO:0000259" key="1">
    <source>
        <dbReference type="Pfam" id="PF06983"/>
    </source>
</evidence>